<name>A0ABU7B6B7_9TELE</name>
<reference evidence="1 2" key="1">
    <citation type="submission" date="2021-07" db="EMBL/GenBank/DDBJ databases">
        <authorList>
            <person name="Palmer J.M."/>
        </authorList>
    </citation>
    <scope>NUCLEOTIDE SEQUENCE [LARGE SCALE GENOMIC DNA]</scope>
    <source>
        <strain evidence="1 2">AT_MEX2019</strain>
        <tissue evidence="1">Muscle</tissue>
    </source>
</reference>
<accession>A0ABU7B6B7</accession>
<sequence>MHYFHSFCPALQLLKMEKTKGEQSQLNKPINVCVDKTPKLSDLSHTHILCCNRWTEIKGHKVELTHGFTVQQIYRAKKNTTLESTDRRTIYLKDIYNHGGRISCKTTLKETRQIQCFNYTFEMTLNTPAEQIFV</sequence>
<dbReference type="EMBL" id="JAHUTI010040326">
    <property type="protein sequence ID" value="MED6245190.1"/>
    <property type="molecule type" value="Genomic_DNA"/>
</dbReference>
<protein>
    <submittedName>
        <fullName evidence="1">Uncharacterized protein</fullName>
    </submittedName>
</protein>
<organism evidence="1 2">
    <name type="scientific">Ataeniobius toweri</name>
    <dbReference type="NCBI Taxonomy" id="208326"/>
    <lineage>
        <taxon>Eukaryota</taxon>
        <taxon>Metazoa</taxon>
        <taxon>Chordata</taxon>
        <taxon>Craniata</taxon>
        <taxon>Vertebrata</taxon>
        <taxon>Euteleostomi</taxon>
        <taxon>Actinopterygii</taxon>
        <taxon>Neopterygii</taxon>
        <taxon>Teleostei</taxon>
        <taxon>Neoteleostei</taxon>
        <taxon>Acanthomorphata</taxon>
        <taxon>Ovalentaria</taxon>
        <taxon>Atherinomorphae</taxon>
        <taxon>Cyprinodontiformes</taxon>
        <taxon>Goodeidae</taxon>
        <taxon>Ataeniobius</taxon>
    </lineage>
</organism>
<proteinExistence type="predicted"/>
<comment type="caution">
    <text evidence="1">The sequence shown here is derived from an EMBL/GenBank/DDBJ whole genome shotgun (WGS) entry which is preliminary data.</text>
</comment>
<keyword evidence="2" id="KW-1185">Reference proteome</keyword>
<gene>
    <name evidence="1" type="ORF">ATANTOWER_032841</name>
</gene>
<evidence type="ECO:0000313" key="2">
    <source>
        <dbReference type="Proteomes" id="UP001345963"/>
    </source>
</evidence>
<dbReference type="Proteomes" id="UP001345963">
    <property type="component" value="Unassembled WGS sequence"/>
</dbReference>
<evidence type="ECO:0000313" key="1">
    <source>
        <dbReference type="EMBL" id="MED6245190.1"/>
    </source>
</evidence>